<evidence type="ECO:0000313" key="3">
    <source>
        <dbReference type="EMBL" id="EFC37471.1"/>
    </source>
</evidence>
<dbReference type="RefSeq" id="XP_002670215.1">
    <property type="nucleotide sequence ID" value="XM_002670169.1"/>
</dbReference>
<dbReference type="InParanoid" id="D2W0G2"/>
<dbReference type="SUPFAM" id="SSF47769">
    <property type="entry name" value="SAM/Pointed domain"/>
    <property type="match status" value="1"/>
</dbReference>
<dbReference type="KEGG" id="ngr:NAEGRDRAFT_74846"/>
<dbReference type="InterPro" id="IPR013761">
    <property type="entry name" value="SAM/pointed_sf"/>
</dbReference>
<dbReference type="VEuPathDB" id="AmoebaDB:NAEGRDRAFT_74846"/>
<reference evidence="3 4" key="1">
    <citation type="journal article" date="2010" name="Cell">
        <title>The genome of Naegleria gruberi illuminates early eukaryotic versatility.</title>
        <authorList>
            <person name="Fritz-Laylin L.K."/>
            <person name="Prochnik S.E."/>
            <person name="Ginger M.L."/>
            <person name="Dacks J.B."/>
            <person name="Carpenter M.L."/>
            <person name="Field M.C."/>
            <person name="Kuo A."/>
            <person name="Paredez A."/>
            <person name="Chapman J."/>
            <person name="Pham J."/>
            <person name="Shu S."/>
            <person name="Neupane R."/>
            <person name="Cipriano M."/>
            <person name="Mancuso J."/>
            <person name="Tu H."/>
            <person name="Salamov A."/>
            <person name="Lindquist E."/>
            <person name="Shapiro H."/>
            <person name="Lucas S."/>
            <person name="Grigoriev I.V."/>
            <person name="Cande W.Z."/>
            <person name="Fulton C."/>
            <person name="Rokhsar D.S."/>
            <person name="Dawson S.C."/>
        </authorList>
    </citation>
    <scope>NUCLEOTIDE SEQUENCE [LARGE SCALE GENOMIC DNA]</scope>
    <source>
        <strain evidence="3 4">NEG-M</strain>
    </source>
</reference>
<feature type="domain" description="SAM" evidence="2">
    <location>
        <begin position="30"/>
        <end position="97"/>
    </location>
</feature>
<feature type="region of interest" description="Disordered" evidence="1">
    <location>
        <begin position="113"/>
        <end position="179"/>
    </location>
</feature>
<dbReference type="GeneID" id="8861074"/>
<proteinExistence type="predicted"/>
<dbReference type="EMBL" id="GG738918">
    <property type="protein sequence ID" value="EFC37471.1"/>
    <property type="molecule type" value="Genomic_DNA"/>
</dbReference>
<feature type="compositionally biased region" description="Basic and acidic residues" evidence="1">
    <location>
        <begin position="143"/>
        <end position="156"/>
    </location>
</feature>
<dbReference type="AlphaFoldDB" id="D2W0G2"/>
<dbReference type="Proteomes" id="UP000006671">
    <property type="component" value="Unassembled WGS sequence"/>
</dbReference>
<gene>
    <name evidence="3" type="ORF">NAEGRDRAFT_74846</name>
</gene>
<evidence type="ECO:0000313" key="4">
    <source>
        <dbReference type="Proteomes" id="UP000006671"/>
    </source>
</evidence>
<organism evidence="4">
    <name type="scientific">Naegleria gruberi</name>
    <name type="common">Amoeba</name>
    <dbReference type="NCBI Taxonomy" id="5762"/>
    <lineage>
        <taxon>Eukaryota</taxon>
        <taxon>Discoba</taxon>
        <taxon>Heterolobosea</taxon>
        <taxon>Tetramitia</taxon>
        <taxon>Eutetramitia</taxon>
        <taxon>Vahlkampfiidae</taxon>
        <taxon>Naegleria</taxon>
    </lineage>
</organism>
<evidence type="ECO:0000259" key="2">
    <source>
        <dbReference type="SMART" id="SM00454"/>
    </source>
</evidence>
<sequence>MPILNVPSLKIFSSKVKTTHLVMEVDSISLKNWTVDNFRQWLIESGYDKSSVVDVIIKHRFDGGSILNIKIEDWLEIGIPKGACLSLISRIDELKTKQIQLGILQLCNQQSTSVTLPPSVNPPSARRLSNATKPNNYPSAEANKTDNDSKGIEQARRNSNVGKPLPIPPPKSETTLQIQTLLVQKSSQ</sequence>
<evidence type="ECO:0000256" key="1">
    <source>
        <dbReference type="SAM" id="MobiDB-lite"/>
    </source>
</evidence>
<keyword evidence="4" id="KW-1185">Reference proteome</keyword>
<dbReference type="Gene3D" id="1.10.150.50">
    <property type="entry name" value="Transcription Factor, Ets-1"/>
    <property type="match status" value="1"/>
</dbReference>
<feature type="compositionally biased region" description="Polar residues" evidence="1">
    <location>
        <begin position="127"/>
        <end position="138"/>
    </location>
</feature>
<accession>D2W0G2</accession>
<dbReference type="InterPro" id="IPR001660">
    <property type="entry name" value="SAM"/>
</dbReference>
<protein>
    <submittedName>
        <fullName evidence="3">Predicted protein</fullName>
    </submittedName>
</protein>
<name>D2W0G2_NAEGR</name>
<dbReference type="SMART" id="SM00454">
    <property type="entry name" value="SAM"/>
    <property type="match status" value="1"/>
</dbReference>